<evidence type="ECO:0000313" key="1">
    <source>
        <dbReference type="EMBL" id="MFD2236318.1"/>
    </source>
</evidence>
<organism evidence="1 2">
    <name type="scientific">Aureimonas populi</name>
    <dbReference type="NCBI Taxonomy" id="1701758"/>
    <lineage>
        <taxon>Bacteria</taxon>
        <taxon>Pseudomonadati</taxon>
        <taxon>Pseudomonadota</taxon>
        <taxon>Alphaproteobacteria</taxon>
        <taxon>Hyphomicrobiales</taxon>
        <taxon>Aurantimonadaceae</taxon>
        <taxon>Aureimonas</taxon>
    </lineage>
</organism>
<protein>
    <submittedName>
        <fullName evidence="1">Uncharacterized protein</fullName>
    </submittedName>
</protein>
<dbReference type="RefSeq" id="WP_209735735.1">
    <property type="nucleotide sequence ID" value="NZ_CP072611.1"/>
</dbReference>
<comment type="caution">
    <text evidence="1">The sequence shown here is derived from an EMBL/GenBank/DDBJ whole genome shotgun (WGS) entry which is preliminary data.</text>
</comment>
<keyword evidence="2" id="KW-1185">Reference proteome</keyword>
<dbReference type="Proteomes" id="UP001597371">
    <property type="component" value="Unassembled WGS sequence"/>
</dbReference>
<accession>A0ABW5CJR9</accession>
<evidence type="ECO:0000313" key="2">
    <source>
        <dbReference type="Proteomes" id="UP001597371"/>
    </source>
</evidence>
<proteinExistence type="predicted"/>
<gene>
    <name evidence="1" type="ORF">ACFSKQ_02430</name>
</gene>
<name>A0ABW5CJR9_9HYPH</name>
<sequence>MEQVFAFMLLVGCSPDASQCSEIPVATPTYSSIEECRADLPLQMRLTDTYDARVMGACEAVDEAMMEQDATVEWAVSRNGELKVALVPVEPAATASLDALEENVRLASR</sequence>
<reference evidence="2" key="1">
    <citation type="journal article" date="2019" name="Int. J. Syst. Evol. Microbiol.">
        <title>The Global Catalogue of Microorganisms (GCM) 10K type strain sequencing project: providing services to taxonomists for standard genome sequencing and annotation.</title>
        <authorList>
            <consortium name="The Broad Institute Genomics Platform"/>
            <consortium name="The Broad Institute Genome Sequencing Center for Infectious Disease"/>
            <person name="Wu L."/>
            <person name="Ma J."/>
        </authorList>
    </citation>
    <scope>NUCLEOTIDE SEQUENCE [LARGE SCALE GENOMIC DNA]</scope>
    <source>
        <strain evidence="2">ZS-35-S2</strain>
    </source>
</reference>
<dbReference type="EMBL" id="JBHUIJ010000002">
    <property type="protein sequence ID" value="MFD2236318.1"/>
    <property type="molecule type" value="Genomic_DNA"/>
</dbReference>